<feature type="region of interest" description="Disordered" evidence="1">
    <location>
        <begin position="1"/>
        <end position="30"/>
    </location>
</feature>
<feature type="compositionally biased region" description="Basic and acidic residues" evidence="1">
    <location>
        <begin position="1"/>
        <end position="24"/>
    </location>
</feature>
<proteinExistence type="predicted"/>
<name>A0AAV2PAL6_9HYME</name>
<dbReference type="EMBL" id="OZ034832">
    <property type="protein sequence ID" value="CAL1689084.1"/>
    <property type="molecule type" value="Genomic_DNA"/>
</dbReference>
<organism evidence="2 3">
    <name type="scientific">Lasius platythorax</name>
    <dbReference type="NCBI Taxonomy" id="488582"/>
    <lineage>
        <taxon>Eukaryota</taxon>
        <taxon>Metazoa</taxon>
        <taxon>Ecdysozoa</taxon>
        <taxon>Arthropoda</taxon>
        <taxon>Hexapoda</taxon>
        <taxon>Insecta</taxon>
        <taxon>Pterygota</taxon>
        <taxon>Neoptera</taxon>
        <taxon>Endopterygota</taxon>
        <taxon>Hymenoptera</taxon>
        <taxon>Apocrita</taxon>
        <taxon>Aculeata</taxon>
        <taxon>Formicoidea</taxon>
        <taxon>Formicidae</taxon>
        <taxon>Formicinae</taxon>
        <taxon>Lasius</taxon>
        <taxon>Lasius</taxon>
    </lineage>
</organism>
<gene>
    <name evidence="2" type="ORF">LPLAT_LOCUS14079</name>
</gene>
<dbReference type="AlphaFoldDB" id="A0AAV2PAL6"/>
<dbReference type="Proteomes" id="UP001497644">
    <property type="component" value="Chromosome 9"/>
</dbReference>
<evidence type="ECO:0000313" key="3">
    <source>
        <dbReference type="Proteomes" id="UP001497644"/>
    </source>
</evidence>
<evidence type="ECO:0000313" key="2">
    <source>
        <dbReference type="EMBL" id="CAL1689084.1"/>
    </source>
</evidence>
<keyword evidence="3" id="KW-1185">Reference proteome</keyword>
<accession>A0AAV2PAL6</accession>
<protein>
    <submittedName>
        <fullName evidence="2">Uncharacterized protein</fullName>
    </submittedName>
</protein>
<reference evidence="2" key="1">
    <citation type="submission" date="2024-04" db="EMBL/GenBank/DDBJ databases">
        <authorList>
            <consortium name="Molecular Ecology Group"/>
        </authorList>
    </citation>
    <scope>NUCLEOTIDE SEQUENCE</scope>
</reference>
<sequence length="90" mass="10068">MHGRSTKTECVEKVGHTATMEHQKRQSWRRCNSQEGSEAERLSGEVACCSNDRRETGGIKLLQTITFNEKVNAAPAEGWRERGCKCADAE</sequence>
<evidence type="ECO:0000256" key="1">
    <source>
        <dbReference type="SAM" id="MobiDB-lite"/>
    </source>
</evidence>